<keyword evidence="2" id="KW-1185">Reference proteome</keyword>
<evidence type="ECO:0000313" key="1">
    <source>
        <dbReference type="EMBL" id="AGX05475.1"/>
    </source>
</evidence>
<dbReference type="Proteomes" id="UP000017805">
    <property type="component" value="Chromosome"/>
</dbReference>
<gene>
    <name evidence="1" type="ORF">N288_17960</name>
</gene>
<dbReference type="KEGG" id="bif:N288_17960"/>
<accession>U5LDD6</accession>
<name>U5LDD6_9BACI</name>
<dbReference type="HOGENOM" id="CLU_3180158_0_0_9"/>
<dbReference type="EMBL" id="CP006643">
    <property type="protein sequence ID" value="AGX05475.1"/>
    <property type="molecule type" value="Genomic_DNA"/>
</dbReference>
<evidence type="ECO:0000313" key="2">
    <source>
        <dbReference type="Proteomes" id="UP000017805"/>
    </source>
</evidence>
<dbReference type="AlphaFoldDB" id="U5LDD6"/>
<reference evidence="1 2" key="1">
    <citation type="submission" date="2013-07" db="EMBL/GenBank/DDBJ databases">
        <title>Complete genome sequence of Bacillus infantis NRRL B-14911 that has potential to induce cardiac disease by antigenic mimicry.</title>
        <authorList>
            <person name="Massilamany C."/>
            <person name="Smith T.P.L."/>
            <person name="Loy J.D."/>
            <person name="Barletta R."/>
            <person name="Reddy J."/>
        </authorList>
    </citation>
    <scope>NUCLEOTIDE SEQUENCE [LARGE SCALE GENOMIC DNA]</scope>
    <source>
        <strain evidence="1 2">NRRL B-14911</strain>
    </source>
</reference>
<protein>
    <submittedName>
        <fullName evidence="1">Uncharacterized protein</fullName>
    </submittedName>
</protein>
<organism evidence="1 2">
    <name type="scientific">Bacillus infantis NRRL B-14911</name>
    <dbReference type="NCBI Taxonomy" id="1367477"/>
    <lineage>
        <taxon>Bacteria</taxon>
        <taxon>Bacillati</taxon>
        <taxon>Bacillota</taxon>
        <taxon>Bacilli</taxon>
        <taxon>Bacillales</taxon>
        <taxon>Bacillaceae</taxon>
        <taxon>Bacillus</taxon>
    </lineage>
</organism>
<sequence>MTVNDYFRQISGLAFYMRTPWKNLHILGVPISASNRKKATGPLFIF</sequence>
<proteinExistence type="predicted"/>
<dbReference type="PATRIC" id="fig|1367477.3.peg.3581"/>